<name>A0ABR2KSC4_9EUKA</name>
<dbReference type="PRINTS" id="PR00109">
    <property type="entry name" value="TYRKINASE"/>
</dbReference>
<keyword evidence="3 4" id="KW-0067">ATP-binding</keyword>
<dbReference type="InterPro" id="IPR008271">
    <property type="entry name" value="Ser/Thr_kinase_AS"/>
</dbReference>
<dbReference type="PROSITE" id="PS50011">
    <property type="entry name" value="PROTEIN_KINASE_DOM"/>
    <property type="match status" value="1"/>
</dbReference>
<reference evidence="7 8" key="1">
    <citation type="submission" date="2024-04" db="EMBL/GenBank/DDBJ databases">
        <title>Tritrichomonas musculus Genome.</title>
        <authorList>
            <person name="Alves-Ferreira E."/>
            <person name="Grigg M."/>
            <person name="Lorenzi H."/>
            <person name="Galac M."/>
        </authorList>
    </citation>
    <scope>NUCLEOTIDE SEQUENCE [LARGE SCALE GENOMIC DNA]</scope>
    <source>
        <strain evidence="7 8">EAF2021</strain>
    </source>
</reference>
<dbReference type="PROSITE" id="PS00108">
    <property type="entry name" value="PROTEIN_KINASE_ST"/>
    <property type="match status" value="1"/>
</dbReference>
<evidence type="ECO:0000313" key="8">
    <source>
        <dbReference type="Proteomes" id="UP001470230"/>
    </source>
</evidence>
<protein>
    <recommendedName>
        <fullName evidence="6">Protein kinase domain-containing protein</fullName>
    </recommendedName>
</protein>
<keyword evidence="8" id="KW-1185">Reference proteome</keyword>
<keyword evidence="1 5" id="KW-0723">Serine/threonine-protein kinase</keyword>
<feature type="domain" description="Protein kinase" evidence="6">
    <location>
        <begin position="18"/>
        <end position="296"/>
    </location>
</feature>
<dbReference type="Pfam" id="PF07714">
    <property type="entry name" value="PK_Tyr_Ser-Thr"/>
    <property type="match status" value="1"/>
</dbReference>
<organism evidence="7 8">
    <name type="scientific">Tritrichomonas musculus</name>
    <dbReference type="NCBI Taxonomy" id="1915356"/>
    <lineage>
        <taxon>Eukaryota</taxon>
        <taxon>Metamonada</taxon>
        <taxon>Parabasalia</taxon>
        <taxon>Tritrichomonadida</taxon>
        <taxon>Tritrichomonadidae</taxon>
        <taxon>Tritrichomonas</taxon>
    </lineage>
</organism>
<proteinExistence type="inferred from homology"/>
<evidence type="ECO:0000256" key="3">
    <source>
        <dbReference type="ARBA" id="ARBA00022840"/>
    </source>
</evidence>
<dbReference type="Gene3D" id="1.10.510.10">
    <property type="entry name" value="Transferase(Phosphotransferase) domain 1"/>
    <property type="match status" value="1"/>
</dbReference>
<dbReference type="SUPFAM" id="SSF56112">
    <property type="entry name" value="Protein kinase-like (PK-like)"/>
    <property type="match status" value="1"/>
</dbReference>
<dbReference type="PANTHER" id="PTHR23257">
    <property type="entry name" value="SERINE-THREONINE PROTEIN KINASE"/>
    <property type="match status" value="1"/>
</dbReference>
<dbReference type="PROSITE" id="PS00107">
    <property type="entry name" value="PROTEIN_KINASE_ATP"/>
    <property type="match status" value="1"/>
</dbReference>
<keyword evidence="1 5" id="KW-0418">Kinase</keyword>
<dbReference type="EMBL" id="JAPFFF010000003">
    <property type="protein sequence ID" value="KAK8894037.1"/>
    <property type="molecule type" value="Genomic_DNA"/>
</dbReference>
<comment type="caution">
    <text evidence="7">The sequence shown here is derived from an EMBL/GenBank/DDBJ whole genome shotgun (WGS) entry which is preliminary data.</text>
</comment>
<dbReference type="InterPro" id="IPR011009">
    <property type="entry name" value="Kinase-like_dom_sf"/>
</dbReference>
<dbReference type="InterPro" id="IPR017441">
    <property type="entry name" value="Protein_kinase_ATP_BS"/>
</dbReference>
<keyword evidence="1 5" id="KW-0808">Transferase</keyword>
<evidence type="ECO:0000256" key="4">
    <source>
        <dbReference type="PROSITE-ProRule" id="PRU10141"/>
    </source>
</evidence>
<evidence type="ECO:0000256" key="5">
    <source>
        <dbReference type="RuleBase" id="RU000304"/>
    </source>
</evidence>
<evidence type="ECO:0000259" key="6">
    <source>
        <dbReference type="PROSITE" id="PS50011"/>
    </source>
</evidence>
<dbReference type="PIRSF" id="PIRSF000654">
    <property type="entry name" value="Integrin-linked_kinase"/>
    <property type="match status" value="1"/>
</dbReference>
<gene>
    <name evidence="7" type="ORF">M9Y10_022469</name>
</gene>
<keyword evidence="2 4" id="KW-0547">Nucleotide-binding</keyword>
<feature type="binding site" evidence="4">
    <location>
        <position position="51"/>
    </location>
    <ligand>
        <name>ATP</name>
        <dbReference type="ChEBI" id="CHEBI:30616"/>
    </ligand>
</feature>
<evidence type="ECO:0000256" key="2">
    <source>
        <dbReference type="ARBA" id="ARBA00022741"/>
    </source>
</evidence>
<sequence>MTSSGIFIKFLVDISEFTISNDIIGSGTFGVVKKGKSPKKNNQKETECAIKYIKADKIKTRDDHEKLINEIRCQTKLNYIGIMPLIGYSIPFMGIGSYTIITPFMPNGSLSSLIQEVSIGNSPENWETIKAINIFGIAAGMAYVHQNGIIHRDLKTENVMLDENYLPKIADFGLSRVFQKDTEEKTIMTVGVGTPIYMAPELFLEDHYTNKIDVFAYAIILYEILTQNKPYYEKENLSQYQIFRDVSQGLRPKIRQHEISNNFANLIENCWAQDPDLRPSFIKIVKDFLDHVSDYFDINIIDEIFFNDYIEQATKSLDFSVLVNKKNI</sequence>
<evidence type="ECO:0000256" key="1">
    <source>
        <dbReference type="ARBA" id="ARBA00022527"/>
    </source>
</evidence>
<dbReference type="Proteomes" id="UP001470230">
    <property type="component" value="Unassembled WGS sequence"/>
</dbReference>
<dbReference type="InterPro" id="IPR050167">
    <property type="entry name" value="Ser_Thr_protein_kinase"/>
</dbReference>
<comment type="similarity">
    <text evidence="5">Belongs to the protein kinase superfamily.</text>
</comment>
<evidence type="ECO:0000313" key="7">
    <source>
        <dbReference type="EMBL" id="KAK8894037.1"/>
    </source>
</evidence>
<dbReference type="SMART" id="SM00220">
    <property type="entry name" value="S_TKc"/>
    <property type="match status" value="1"/>
</dbReference>
<accession>A0ABR2KSC4</accession>
<dbReference type="InterPro" id="IPR001245">
    <property type="entry name" value="Ser-Thr/Tyr_kinase_cat_dom"/>
</dbReference>
<dbReference type="InterPro" id="IPR000719">
    <property type="entry name" value="Prot_kinase_dom"/>
</dbReference>
<dbReference type="PANTHER" id="PTHR23257:SF958">
    <property type="entry name" value="SERINE_THREONINE-PROTEIN KINASE WNK4"/>
    <property type="match status" value="1"/>
</dbReference>